<proteinExistence type="predicted"/>
<dbReference type="VEuPathDB" id="FungiDB:RhiirFUN_018777"/>
<organism evidence="1 2">
    <name type="scientific">Rhizophagus irregularis</name>
    <dbReference type="NCBI Taxonomy" id="588596"/>
    <lineage>
        <taxon>Eukaryota</taxon>
        <taxon>Fungi</taxon>
        <taxon>Fungi incertae sedis</taxon>
        <taxon>Mucoromycota</taxon>
        <taxon>Glomeromycotina</taxon>
        <taxon>Glomeromycetes</taxon>
        <taxon>Glomerales</taxon>
        <taxon>Glomeraceae</taxon>
        <taxon>Rhizophagus</taxon>
    </lineage>
</organism>
<evidence type="ECO:0000313" key="1">
    <source>
        <dbReference type="EMBL" id="PKC54767.1"/>
    </source>
</evidence>
<dbReference type="EMBL" id="LLXH01002997">
    <property type="protein sequence ID" value="PKC54767.1"/>
    <property type="molecule type" value="Genomic_DNA"/>
</dbReference>
<dbReference type="VEuPathDB" id="FungiDB:FUN_019894"/>
<evidence type="ECO:0000313" key="2">
    <source>
        <dbReference type="Proteomes" id="UP000232688"/>
    </source>
</evidence>
<dbReference type="AlphaFoldDB" id="A0A2N0QUP7"/>
<protein>
    <submittedName>
        <fullName evidence="1">Uncharacterized protein</fullName>
    </submittedName>
</protein>
<reference evidence="1 2" key="2">
    <citation type="submission" date="2017-10" db="EMBL/GenBank/DDBJ databases">
        <title>Genome analyses suggest a sexual origin of heterokaryosis in a supposedly ancient asexual fungus.</title>
        <authorList>
            <person name="Corradi N."/>
            <person name="Sedzielewska K."/>
            <person name="Noel J."/>
            <person name="Charron P."/>
            <person name="Farinelli L."/>
            <person name="Marton T."/>
            <person name="Kruger M."/>
            <person name="Pelin A."/>
            <person name="Brachmann A."/>
            <person name="Corradi N."/>
        </authorList>
    </citation>
    <scope>NUCLEOTIDE SEQUENCE [LARGE SCALE GENOMIC DNA]</scope>
    <source>
        <strain evidence="1 2">A1</strain>
    </source>
</reference>
<comment type="caution">
    <text evidence="1">The sequence shown here is derived from an EMBL/GenBank/DDBJ whole genome shotgun (WGS) entry which is preliminary data.</text>
</comment>
<gene>
    <name evidence="1" type="ORF">RhiirA1_542761</name>
</gene>
<dbReference type="VEuPathDB" id="FungiDB:RhiirA1_542761"/>
<dbReference type="Proteomes" id="UP000232688">
    <property type="component" value="Unassembled WGS sequence"/>
</dbReference>
<sequence>MTSAKWDFGKMDFSKITSEKWGFGEMDFGEMTSEKWDFGEMDFDEMYQEDLIPVKQVTANLLKIRKAGHNKLIAEVTWDGTLERDDEPVKTKFRCFSDAVTVKGPKHGVFGDRKVNFELKVHKKNVNVKCRFGIFDIDSFKNIISFRT</sequence>
<reference evidence="1 2" key="1">
    <citation type="submission" date="2017-10" db="EMBL/GenBank/DDBJ databases">
        <title>Extensive intraspecific genome diversity in a model arbuscular mycorrhizal fungus.</title>
        <authorList>
            <person name="Chen E.C.H."/>
            <person name="Morin E."/>
            <person name="Baudet D."/>
            <person name="Noel J."/>
            <person name="Ndikumana S."/>
            <person name="Charron P."/>
            <person name="St-Onge C."/>
            <person name="Giorgi J."/>
            <person name="Grigoriev I.V."/>
            <person name="Roux C."/>
            <person name="Martin F.M."/>
            <person name="Corradi N."/>
        </authorList>
    </citation>
    <scope>NUCLEOTIDE SEQUENCE [LARGE SCALE GENOMIC DNA]</scope>
    <source>
        <strain evidence="1 2">A1</strain>
    </source>
</reference>
<name>A0A2N0QUP7_9GLOM</name>
<accession>A0A2N0QUP7</accession>